<dbReference type="InterPro" id="IPR002035">
    <property type="entry name" value="VWF_A"/>
</dbReference>
<dbReference type="Proteomes" id="UP001595945">
    <property type="component" value="Unassembled WGS sequence"/>
</dbReference>
<dbReference type="RefSeq" id="WP_254269004.1">
    <property type="nucleotide sequence ID" value="NZ_CP100400.1"/>
</dbReference>
<feature type="transmembrane region" description="Helical" evidence="1">
    <location>
        <begin position="62"/>
        <end position="81"/>
    </location>
</feature>
<dbReference type="SMART" id="SM00327">
    <property type="entry name" value="VWA"/>
    <property type="match status" value="1"/>
</dbReference>
<feature type="domain" description="VWFA" evidence="2">
    <location>
        <begin position="388"/>
        <end position="542"/>
    </location>
</feature>
<dbReference type="InterPro" id="IPR036465">
    <property type="entry name" value="vWFA_dom_sf"/>
</dbReference>
<keyword evidence="1" id="KW-0472">Membrane</keyword>
<dbReference type="GeneID" id="73043983"/>
<evidence type="ECO:0000256" key="1">
    <source>
        <dbReference type="SAM" id="Phobius"/>
    </source>
</evidence>
<dbReference type="InterPro" id="IPR029062">
    <property type="entry name" value="Class_I_gatase-like"/>
</dbReference>
<dbReference type="Gene3D" id="3.40.50.410">
    <property type="entry name" value="von Willebrand factor, type A domain"/>
    <property type="match status" value="1"/>
</dbReference>
<dbReference type="AlphaFoldDB" id="A0ABD5Q3K7"/>
<evidence type="ECO:0000313" key="4">
    <source>
        <dbReference type="Proteomes" id="UP001595945"/>
    </source>
</evidence>
<comment type="caution">
    <text evidence="3">The sequence shown here is derived from an EMBL/GenBank/DDBJ whole genome shotgun (WGS) entry which is preliminary data.</text>
</comment>
<dbReference type="PROSITE" id="PS50234">
    <property type="entry name" value="VWFA"/>
    <property type="match status" value="1"/>
</dbReference>
<proteinExistence type="predicted"/>
<feature type="transmembrane region" description="Helical" evidence="1">
    <location>
        <begin position="12"/>
        <end position="31"/>
    </location>
</feature>
<dbReference type="EMBL" id="JBHSHT010000002">
    <property type="protein sequence ID" value="MFC4825305.1"/>
    <property type="molecule type" value="Genomic_DNA"/>
</dbReference>
<dbReference type="Gene3D" id="2.60.40.10">
    <property type="entry name" value="Immunoglobulins"/>
    <property type="match status" value="1"/>
</dbReference>
<evidence type="ECO:0000259" key="2">
    <source>
        <dbReference type="PROSITE" id="PS50234"/>
    </source>
</evidence>
<dbReference type="CDD" id="cd00198">
    <property type="entry name" value="vWFA"/>
    <property type="match status" value="1"/>
</dbReference>
<feature type="transmembrane region" description="Helical" evidence="1">
    <location>
        <begin position="764"/>
        <end position="782"/>
    </location>
</feature>
<dbReference type="SUPFAM" id="SSF53300">
    <property type="entry name" value="vWA-like"/>
    <property type="match status" value="1"/>
</dbReference>
<dbReference type="SUPFAM" id="SSF52317">
    <property type="entry name" value="Class I glutamine amidotransferase-like"/>
    <property type="match status" value="1"/>
</dbReference>
<dbReference type="Pfam" id="PF13519">
    <property type="entry name" value="VWA_2"/>
    <property type="match status" value="1"/>
</dbReference>
<name>A0ABD5Q3K7_9EURY</name>
<organism evidence="3 4">
    <name type="scientific">Halorussus aquaticus</name>
    <dbReference type="NCBI Taxonomy" id="2953748"/>
    <lineage>
        <taxon>Archaea</taxon>
        <taxon>Methanobacteriati</taxon>
        <taxon>Methanobacteriota</taxon>
        <taxon>Stenosarchaea group</taxon>
        <taxon>Halobacteria</taxon>
        <taxon>Halobacteriales</taxon>
        <taxon>Haladaptataceae</taxon>
        <taxon>Halorussus</taxon>
    </lineage>
</organism>
<evidence type="ECO:0000313" key="3">
    <source>
        <dbReference type="EMBL" id="MFC4825305.1"/>
    </source>
</evidence>
<gene>
    <name evidence="3" type="ORF">ACFO9K_13660</name>
</gene>
<dbReference type="Gene3D" id="3.40.50.880">
    <property type="match status" value="1"/>
</dbReference>
<keyword evidence="1" id="KW-1133">Transmembrane helix</keyword>
<reference evidence="3 4" key="1">
    <citation type="journal article" date="2019" name="Int. J. Syst. Evol. Microbiol.">
        <title>The Global Catalogue of Microorganisms (GCM) 10K type strain sequencing project: providing services to taxonomists for standard genome sequencing and annotation.</title>
        <authorList>
            <consortium name="The Broad Institute Genomics Platform"/>
            <consortium name="The Broad Institute Genome Sequencing Center for Infectious Disease"/>
            <person name="Wu L."/>
            <person name="Ma J."/>
        </authorList>
    </citation>
    <scope>NUCLEOTIDE SEQUENCE [LARGE SCALE GENOMIC DNA]</scope>
    <source>
        <strain evidence="3 4">XZYJ18</strain>
    </source>
</reference>
<keyword evidence="1" id="KW-0812">Transmembrane</keyword>
<protein>
    <submittedName>
        <fullName evidence="3">VWA domain-containing protein</fullName>
    </submittedName>
</protein>
<accession>A0ABD5Q3K7</accession>
<keyword evidence="4" id="KW-1185">Reference proteome</keyword>
<sequence>MNLPLDAPVEFTRPVVLAAVPVAAVVLWLLVRGSGTATELTGDSDDRDGGRTDDVADRRTRVALWATRFVVVTCLVVAAAGPTTVSTTTTAGDPQVTMLVDESASMGVHSPVADDLEAGIEDEGVAVNRVTVATGNRSRVGSGIVANVRPNGSLLVVSDGQVTGGASLSRATSLARSVNATINRVRLTQNQSDARVSVSGPRKASVGVEDRFGVTVAGLDGAPTDATVTVSADGSQVASRQVPEDGSFTVTHTFNDTGPHRVTARLASDDAYAVNDVYRKTVQVVEQPRVLYVSRGDYAFEGYLRELYNVTRAASVPADLNDYYAVVVHDVAAPDLGNVGALQEHVIDGGGLLVVGGEHAYEKGQYGNSRISSLLPVEVGGSTGPKSRVVLAVDVSGSAKSGMRVQKALALDVLSQLGNRHEAGIVAFERNAYRVADLVSLKTDRETLKRKIRSLESGGGTRISAGLLGASKMLGENGGTVILLSDGRDSAKPTFAAAEKLADRDVRVVSVGVGSVNERVLRGVAERTGGSFLLADETNRLRVRFGGQNRRYSGDHAVVVDDGHFVTRGVSPTASLPGANQVSVKEGADLLVATGYGAPAVSAWRFGLGRVGAVTAYGADGSLGDLRSKPNSLLLSRSVNWAIGDPQRKATGVVAAPDTRVGESTTVVYAGENPPESADLSFSEVAPGRYEARSAPTRPGYREVLGSAYAVNYPAEYAALGASPELKRAVERTGGRTFSADSPAAIASAVERQATRKRRVERSWDWAFLLAGLLVFVGEVCARRLRRRRGQGVIP</sequence>
<dbReference type="PANTHER" id="PTHR37947">
    <property type="entry name" value="BLL2462 PROTEIN"/>
    <property type="match status" value="1"/>
</dbReference>
<dbReference type="InterPro" id="IPR013783">
    <property type="entry name" value="Ig-like_fold"/>
</dbReference>
<dbReference type="PANTHER" id="PTHR37947:SF1">
    <property type="entry name" value="BLL2462 PROTEIN"/>
    <property type="match status" value="1"/>
</dbReference>